<keyword evidence="2" id="KW-0732">Signal</keyword>
<dbReference type="Proteomes" id="UP000187735">
    <property type="component" value="Chromosome"/>
</dbReference>
<accession>A0A1P8WR78</accession>
<dbReference type="GO" id="GO:0006508">
    <property type="term" value="P:proteolysis"/>
    <property type="evidence" value="ECO:0007669"/>
    <property type="project" value="InterPro"/>
</dbReference>
<feature type="signal peptide" evidence="2">
    <location>
        <begin position="1"/>
        <end position="27"/>
    </location>
</feature>
<dbReference type="Pfam" id="PF00326">
    <property type="entry name" value="Peptidase_S9"/>
    <property type="match status" value="1"/>
</dbReference>
<evidence type="ECO:0000313" key="4">
    <source>
        <dbReference type="EMBL" id="APZ96528.1"/>
    </source>
</evidence>
<keyword evidence="5" id="KW-1185">Reference proteome</keyword>
<dbReference type="Gene3D" id="3.40.50.1820">
    <property type="entry name" value="alpha/beta hydrolase"/>
    <property type="match status" value="1"/>
</dbReference>
<evidence type="ECO:0000256" key="2">
    <source>
        <dbReference type="SAM" id="SignalP"/>
    </source>
</evidence>
<dbReference type="OrthoDB" id="9765647at2"/>
<sequence precursor="true">MKAVFSRRIIQALACSLFVAANSFAIAQQPAPVVEHAETPDGVEYGLWNATSQTEAAPTLFVLASSIDETLGDKYFRQCGNQLAEQGWLCVTIDLPCHGKQAIDGEPSGLQGWSHRLANNEDIVAECNGRLSKVLNHLIDKGITDPNRIAACGTSRGGFLAIHFAAFDKRVKCAAAFAPVTDPAVVREFVANADHPLVKKVSLTHQADQLAGRPVWVVIGDQDDRVGTDRAIEFAQAVTAGSRNKKIDSRIELHIMPEPRGHTTPRHSAERAAEWILQQFPKTDALESTAK</sequence>
<dbReference type="STRING" id="1891926.Fuma_06197"/>
<feature type="domain" description="Peptidase S9 prolyl oligopeptidase catalytic" evidence="3">
    <location>
        <begin position="112"/>
        <end position="277"/>
    </location>
</feature>
<feature type="chain" id="PRO_5012569043" evidence="2">
    <location>
        <begin position="28"/>
        <end position="291"/>
    </location>
</feature>
<proteinExistence type="predicted"/>
<reference evidence="4 5" key="1">
    <citation type="journal article" date="2016" name="Front. Microbiol.">
        <title>Fuerstia marisgermanicae gen. nov., sp. nov., an Unusual Member of the Phylum Planctomycetes from the German Wadden Sea.</title>
        <authorList>
            <person name="Kohn T."/>
            <person name="Heuer A."/>
            <person name="Jogler M."/>
            <person name="Vollmers J."/>
            <person name="Boedeker C."/>
            <person name="Bunk B."/>
            <person name="Rast P."/>
            <person name="Borchert D."/>
            <person name="Glockner I."/>
            <person name="Freese H.M."/>
            <person name="Klenk H.P."/>
            <person name="Overmann J."/>
            <person name="Kaster A.K."/>
            <person name="Rohde M."/>
            <person name="Wiegand S."/>
            <person name="Jogler C."/>
        </authorList>
    </citation>
    <scope>NUCLEOTIDE SEQUENCE [LARGE SCALE GENOMIC DNA]</scope>
    <source>
        <strain evidence="4 5">NH11</strain>
    </source>
</reference>
<dbReference type="GO" id="GO:0052689">
    <property type="term" value="F:carboxylic ester hydrolase activity"/>
    <property type="evidence" value="ECO:0007669"/>
    <property type="project" value="UniProtKB-ARBA"/>
</dbReference>
<dbReference type="SUPFAM" id="SSF53474">
    <property type="entry name" value="alpha/beta-Hydrolases"/>
    <property type="match status" value="1"/>
</dbReference>
<protein>
    <submittedName>
        <fullName evidence="4">Esterase</fullName>
    </submittedName>
</protein>
<organism evidence="4 5">
    <name type="scientific">Fuerstiella marisgermanici</name>
    <dbReference type="NCBI Taxonomy" id="1891926"/>
    <lineage>
        <taxon>Bacteria</taxon>
        <taxon>Pseudomonadati</taxon>
        <taxon>Planctomycetota</taxon>
        <taxon>Planctomycetia</taxon>
        <taxon>Planctomycetales</taxon>
        <taxon>Planctomycetaceae</taxon>
        <taxon>Fuerstiella</taxon>
    </lineage>
</organism>
<dbReference type="InterPro" id="IPR001375">
    <property type="entry name" value="Peptidase_S9_cat"/>
</dbReference>
<dbReference type="KEGG" id="fmr:Fuma_06197"/>
<dbReference type="PANTHER" id="PTHR22946">
    <property type="entry name" value="DIENELACTONE HYDROLASE DOMAIN-CONTAINING PROTEIN-RELATED"/>
    <property type="match status" value="1"/>
</dbReference>
<name>A0A1P8WR78_9PLAN</name>
<dbReference type="InterPro" id="IPR029058">
    <property type="entry name" value="AB_hydrolase_fold"/>
</dbReference>
<dbReference type="InterPro" id="IPR050261">
    <property type="entry name" value="FrsA_esterase"/>
</dbReference>
<evidence type="ECO:0000313" key="5">
    <source>
        <dbReference type="Proteomes" id="UP000187735"/>
    </source>
</evidence>
<dbReference type="AlphaFoldDB" id="A0A1P8WR78"/>
<evidence type="ECO:0000259" key="3">
    <source>
        <dbReference type="Pfam" id="PF00326"/>
    </source>
</evidence>
<dbReference type="EMBL" id="CP017641">
    <property type="protein sequence ID" value="APZ96528.1"/>
    <property type="molecule type" value="Genomic_DNA"/>
</dbReference>
<dbReference type="PANTHER" id="PTHR22946:SF9">
    <property type="entry name" value="POLYKETIDE TRANSFERASE AF380"/>
    <property type="match status" value="1"/>
</dbReference>
<keyword evidence="1" id="KW-0378">Hydrolase</keyword>
<gene>
    <name evidence="4" type="ORF">Fuma_06197</name>
</gene>
<evidence type="ECO:0000256" key="1">
    <source>
        <dbReference type="ARBA" id="ARBA00022801"/>
    </source>
</evidence>
<dbReference type="GO" id="GO:0008236">
    <property type="term" value="F:serine-type peptidase activity"/>
    <property type="evidence" value="ECO:0007669"/>
    <property type="project" value="InterPro"/>
</dbReference>